<keyword evidence="2" id="KW-1185">Reference proteome</keyword>
<name>A0ACB0XQU4_MELEN</name>
<sequence length="736" mass="82606">MKIKYLKNIFIFVYFNVYFVYSIGINHLNRMAIQHNNGHLGGNIHSSTQTHLNNHFPTTTLSQTNSLNNNFNLPSPTISPFSTINPLSEEQNKQIQHSSPSQTSTLRNSLNQIPSTPLISQSSSTFPQTNNFQPLFTPTPQITKFTKQNVDEQFGQIPTPQTPTIGGNLQKTPTNPQFVEQVVQKDHSTLAPHQLQTHSTIPLRSTEFHQHHQQQQFKNPSITTPTHSQHTSTVTPSQHPSWPKNEETVQNSQNTQVVSPHTSSLPINLQQQNINGQTTPLQKSFLNEGESTKSFPNHQNIPSNTQQNNLNTNLPILNNQKLINSSPFSQNQNVHLANTVIPSQLNSPQNLHQSTNPLLNTNKSPTFSSNQLPPIQPQNNSPEINFNLPNSHKLNSQELISSPSTSKNNSLNKQNLNQNLPKPLFNGRESTLNTNHLTTSTHPHSQNNSQNTSSINSPRKNKLETNSQTLNSQPTSQINSNINTTTLLSTLSSNNSLNSQNHSSKQTEKQNIIPTPTSLFSNQTKNQNLQNNKINESNEENQSSTINNFRNLNNSKEKNHKNTTQINNETSSKQNLSAKEKSELNKNKLFGNNNETSTTRTENLNTNTNKLKENTSNIDKNEFNKFGKIENKNKITNNNLILNTTTTALPTTTLPQKITTTTQDPIIRKELEKVGAPEILKQMVPPKLEPVKLPEIAKKNIESICANRKCLGQKQEFKEQRAVVVKQEQAVELKLK</sequence>
<evidence type="ECO:0000313" key="2">
    <source>
        <dbReference type="Proteomes" id="UP001497535"/>
    </source>
</evidence>
<dbReference type="Proteomes" id="UP001497535">
    <property type="component" value="Unassembled WGS sequence"/>
</dbReference>
<protein>
    <submittedName>
        <fullName evidence="1">Uncharacterized protein</fullName>
    </submittedName>
</protein>
<organism evidence="1 2">
    <name type="scientific">Meloidogyne enterolobii</name>
    <name type="common">Root-knot nematode worm</name>
    <name type="synonym">Meloidogyne mayaguensis</name>
    <dbReference type="NCBI Taxonomy" id="390850"/>
    <lineage>
        <taxon>Eukaryota</taxon>
        <taxon>Metazoa</taxon>
        <taxon>Ecdysozoa</taxon>
        <taxon>Nematoda</taxon>
        <taxon>Chromadorea</taxon>
        <taxon>Rhabditida</taxon>
        <taxon>Tylenchina</taxon>
        <taxon>Tylenchomorpha</taxon>
        <taxon>Tylenchoidea</taxon>
        <taxon>Meloidogynidae</taxon>
        <taxon>Meloidogyninae</taxon>
        <taxon>Meloidogyne</taxon>
    </lineage>
</organism>
<gene>
    <name evidence="1" type="ORF">MENTE1834_LOCUS2321</name>
</gene>
<dbReference type="EMBL" id="CAVMJV010000002">
    <property type="protein sequence ID" value="CAK5013118.1"/>
    <property type="molecule type" value="Genomic_DNA"/>
</dbReference>
<comment type="caution">
    <text evidence="1">The sequence shown here is derived from an EMBL/GenBank/DDBJ whole genome shotgun (WGS) entry which is preliminary data.</text>
</comment>
<evidence type="ECO:0000313" key="1">
    <source>
        <dbReference type="EMBL" id="CAK5013118.1"/>
    </source>
</evidence>
<accession>A0ACB0XQU4</accession>
<proteinExistence type="predicted"/>
<reference evidence="1" key="1">
    <citation type="submission" date="2023-11" db="EMBL/GenBank/DDBJ databases">
        <authorList>
            <person name="Poullet M."/>
        </authorList>
    </citation>
    <scope>NUCLEOTIDE SEQUENCE</scope>
    <source>
        <strain evidence="1">E1834</strain>
    </source>
</reference>